<comment type="caution">
    <text evidence="3">The sequence shown here is derived from an EMBL/GenBank/DDBJ whole genome shotgun (WGS) entry which is preliminary data.</text>
</comment>
<evidence type="ECO:0000259" key="2">
    <source>
        <dbReference type="Pfam" id="PF05662"/>
    </source>
</evidence>
<dbReference type="InterPro" id="IPR011049">
    <property type="entry name" value="Serralysin-like_metalloprot_C"/>
</dbReference>
<dbReference type="InterPro" id="IPR008635">
    <property type="entry name" value="Coiled_stalk_dom"/>
</dbReference>
<evidence type="ECO:0000313" key="3">
    <source>
        <dbReference type="EMBL" id="EKU77896.1"/>
    </source>
</evidence>
<gene>
    <name evidence="3" type="ORF">HMPREF9282_01454</name>
</gene>
<dbReference type="SUPFAM" id="SSF101967">
    <property type="entry name" value="Adhesin YadA, collagen-binding domain"/>
    <property type="match status" value="1"/>
</dbReference>
<dbReference type="Pfam" id="PF05662">
    <property type="entry name" value="YadA_stalk"/>
    <property type="match status" value="1"/>
</dbReference>
<feature type="coiled-coil region" evidence="1">
    <location>
        <begin position="236"/>
        <end position="270"/>
    </location>
</feature>
<dbReference type="Gene3D" id="2.150.10.10">
    <property type="entry name" value="Serralysin-like metalloprotease, C-terminal"/>
    <property type="match status" value="1"/>
</dbReference>
<dbReference type="AlphaFoldDB" id="K9D437"/>
<organism evidence="3 4">
    <name type="scientific">Veillonella seminalis ACS-216-V-Col6b</name>
    <dbReference type="NCBI Taxonomy" id="883156"/>
    <lineage>
        <taxon>Bacteria</taxon>
        <taxon>Bacillati</taxon>
        <taxon>Bacillota</taxon>
        <taxon>Negativicutes</taxon>
        <taxon>Veillonellales</taxon>
        <taxon>Veillonellaceae</taxon>
        <taxon>Veillonella</taxon>
    </lineage>
</organism>
<protein>
    <recommendedName>
        <fullName evidence="2">Trimeric autotransporter adhesin YadA-like stalk domain-containing protein</fullName>
    </recommendedName>
</protein>
<evidence type="ECO:0000256" key="1">
    <source>
        <dbReference type="SAM" id="Coils"/>
    </source>
</evidence>
<feature type="domain" description="Trimeric autotransporter adhesin YadA-like stalk" evidence="2">
    <location>
        <begin position="157"/>
        <end position="195"/>
    </location>
</feature>
<keyword evidence="1" id="KW-0175">Coiled coil</keyword>
<dbReference type="PATRIC" id="fig|883156.3.peg.1413"/>
<reference evidence="3 4" key="1">
    <citation type="submission" date="2012-09" db="EMBL/GenBank/DDBJ databases">
        <title>The Genome Sequence of Veillonella ratti ACS-216-V-COL6B.</title>
        <authorList>
            <consortium name="The Broad Institute Genome Sequencing Platform"/>
            <person name="Earl A."/>
            <person name="Ward D."/>
            <person name="Feldgarden M."/>
            <person name="Gevers D."/>
            <person name="Saerens B."/>
            <person name="Vaneechoutte M."/>
            <person name="Walker B."/>
            <person name="Young S.K."/>
            <person name="Zeng Q."/>
            <person name="Gargeya S."/>
            <person name="Fitzgerald M."/>
            <person name="Haas B."/>
            <person name="Abouelleil A."/>
            <person name="Alvarado L."/>
            <person name="Arachchi H.M."/>
            <person name="Berlin A."/>
            <person name="Chapman S.B."/>
            <person name="Goldberg J."/>
            <person name="Griggs A."/>
            <person name="Gujja S."/>
            <person name="Hansen M."/>
            <person name="Howarth C."/>
            <person name="Imamovic A."/>
            <person name="Larimer J."/>
            <person name="McCowen C."/>
            <person name="Montmayeur A."/>
            <person name="Murphy C."/>
            <person name="Neiman D."/>
            <person name="Pearson M."/>
            <person name="Priest M."/>
            <person name="Roberts A."/>
            <person name="Saif S."/>
            <person name="Shea T."/>
            <person name="Sisk P."/>
            <person name="Sykes S."/>
            <person name="Wortman J."/>
            <person name="Nusbaum C."/>
            <person name="Birren B."/>
        </authorList>
    </citation>
    <scope>NUCLEOTIDE SEQUENCE [LARGE SCALE GENOMIC DNA]</scope>
    <source>
        <strain evidence="3 4">ACS-216-V-Col6b</strain>
    </source>
</reference>
<accession>K9D437</accession>
<proteinExistence type="predicted"/>
<dbReference type="eggNOG" id="COG5295">
    <property type="taxonomic scope" value="Bacteria"/>
</dbReference>
<dbReference type="GO" id="GO:0019867">
    <property type="term" value="C:outer membrane"/>
    <property type="evidence" value="ECO:0007669"/>
    <property type="project" value="InterPro"/>
</dbReference>
<dbReference type="HOGENOM" id="CLU_1030330_0_0_9"/>
<dbReference type="EMBL" id="AHAF01000016">
    <property type="protein sequence ID" value="EKU77896.1"/>
    <property type="molecule type" value="Genomic_DNA"/>
</dbReference>
<name>K9D437_9FIRM</name>
<evidence type="ECO:0000313" key="4">
    <source>
        <dbReference type="Proteomes" id="UP000009891"/>
    </source>
</evidence>
<dbReference type="Proteomes" id="UP000009891">
    <property type="component" value="Unassembled WGS sequence"/>
</dbReference>
<sequence length="270" mass="29154">MYKIWFSDINHNTNRYSLWIFYMFNFSLQLTTDIEAIQNAKREFISDTGETIEVGNAEVLSITGGATETLTDGNIGVVNDGAKGFKVKLSSKLSGLERVTVGSGDTATIIATDSVTTTELVAGNTTVNTDGVTIKATDSAKSDIKLTSDTISMGKNQIHDVAAGEAETDAVNVGQLNSAVTNIGSNMNYLGNQINKLDNRVNRVGAGQTTNYGSSQAMAQEIDNLRGVVNDQQSMIQSQNQKLDTQSAQLEEQKQRIEELTELVNSLVNK</sequence>
<keyword evidence="4" id="KW-1185">Reference proteome</keyword>